<feature type="binding site" evidence="5">
    <location>
        <position position="47"/>
    </location>
    <ligand>
        <name>Mg(2+)</name>
        <dbReference type="ChEBI" id="CHEBI:18420"/>
    </ligand>
</feature>
<name>A0ABZ0D3E1_9BURK</name>
<evidence type="ECO:0000256" key="6">
    <source>
        <dbReference type="SAM" id="MobiDB-lite"/>
    </source>
</evidence>
<comment type="catalytic activity">
    <reaction evidence="5">
        <text>(6R)-5,10-methylene-5,6,7,8-tetrahydrofolate + 3-methyl-2-oxobutanoate + H2O = 2-dehydropantoate + (6S)-5,6,7,8-tetrahydrofolate</text>
        <dbReference type="Rhea" id="RHEA:11824"/>
        <dbReference type="ChEBI" id="CHEBI:11561"/>
        <dbReference type="ChEBI" id="CHEBI:11851"/>
        <dbReference type="ChEBI" id="CHEBI:15377"/>
        <dbReference type="ChEBI" id="CHEBI:15636"/>
        <dbReference type="ChEBI" id="CHEBI:57453"/>
        <dbReference type="EC" id="2.1.2.11"/>
    </reaction>
</comment>
<gene>
    <name evidence="5 7" type="primary">panB</name>
    <name evidence="7" type="ORF">RXV79_06780</name>
</gene>
<dbReference type="EMBL" id="CP136336">
    <property type="protein sequence ID" value="WOB09762.1"/>
    <property type="molecule type" value="Genomic_DNA"/>
</dbReference>
<dbReference type="SUPFAM" id="SSF51621">
    <property type="entry name" value="Phosphoenolpyruvate/pyruvate domain"/>
    <property type="match status" value="1"/>
</dbReference>
<dbReference type="Gene3D" id="3.20.20.60">
    <property type="entry name" value="Phosphoenolpyruvate-binding domains"/>
    <property type="match status" value="1"/>
</dbReference>
<dbReference type="RefSeq" id="WP_316702637.1">
    <property type="nucleotide sequence ID" value="NZ_CP136336.1"/>
</dbReference>
<dbReference type="GO" id="GO:0003864">
    <property type="term" value="F:3-methyl-2-oxobutanoate hydroxymethyltransferase activity"/>
    <property type="evidence" value="ECO:0007669"/>
    <property type="project" value="UniProtKB-EC"/>
</dbReference>
<comment type="pathway">
    <text evidence="5">Cofactor biosynthesis; (R)-pantothenate biosynthesis; (R)-pantoate from 3-methyl-2-oxobutanoate: step 1/2.</text>
</comment>
<evidence type="ECO:0000313" key="8">
    <source>
        <dbReference type="Proteomes" id="UP001303946"/>
    </source>
</evidence>
<evidence type="ECO:0000256" key="3">
    <source>
        <dbReference type="ARBA" id="ARBA00022655"/>
    </source>
</evidence>
<keyword evidence="5" id="KW-0479">Metal-binding</keyword>
<protein>
    <recommendedName>
        <fullName evidence="5">3-methyl-2-oxobutanoate hydroxymethyltransferase</fullName>
        <ecNumber evidence="5">2.1.2.11</ecNumber>
    </recommendedName>
    <alternativeName>
        <fullName evidence="5">Ketopantoate hydroxymethyltransferase</fullName>
        <shortName evidence="5">KPHMT</shortName>
    </alternativeName>
</protein>
<feature type="region of interest" description="Disordered" evidence="6">
    <location>
        <begin position="262"/>
        <end position="284"/>
    </location>
</feature>
<dbReference type="NCBIfam" id="TIGR00222">
    <property type="entry name" value="panB"/>
    <property type="match status" value="1"/>
</dbReference>
<organism evidence="7 8">
    <name type="scientific">Piscinibacter gummiphilus</name>
    <dbReference type="NCBI Taxonomy" id="946333"/>
    <lineage>
        <taxon>Bacteria</taxon>
        <taxon>Pseudomonadati</taxon>
        <taxon>Pseudomonadota</taxon>
        <taxon>Betaproteobacteria</taxon>
        <taxon>Burkholderiales</taxon>
        <taxon>Sphaerotilaceae</taxon>
        <taxon>Piscinibacter</taxon>
    </lineage>
</organism>
<comment type="similarity">
    <text evidence="1 5">Belongs to the PanB family.</text>
</comment>
<dbReference type="InterPro" id="IPR003700">
    <property type="entry name" value="Pantoate_hydroxy_MeTrfase"/>
</dbReference>
<keyword evidence="3 5" id="KW-0566">Pantothenate biosynthesis</keyword>
<sequence>MKTIRLSTRDIVAMKARGERVAALTCYDYTGAQMLDAAGVPLLLVGDTLGMVVQGEDTTLPVTLDQIIYHARLVVRGTQRALVIGDMPFMSYQASADDAVRNAGRLMAEGRVGAVKVEGGAEIAPLVKRMVKSGIPVCGHLGFTPQSVHSLGGARVQAKEPTAAVSLLDDALALQEAGAFAVVLELVPATVAEEVSKRLTIPTIGIGSGPRCDGEIQVFHDVFGLYTDFQPRHTRRYLNVAQDIAAAAKRYVADVGARQFPGPEQTSDLTPASKDSFKSLLATH</sequence>
<dbReference type="CDD" id="cd06557">
    <property type="entry name" value="KPHMT-like"/>
    <property type="match status" value="1"/>
</dbReference>
<keyword evidence="8" id="KW-1185">Reference proteome</keyword>
<reference evidence="7 8" key="1">
    <citation type="submission" date="2023-10" db="EMBL/GenBank/DDBJ databases">
        <title>Bacteria for the degradation of biodegradable plastic PBAT(Polybutylene adipate terephthalate).</title>
        <authorList>
            <person name="Weon H.-Y."/>
            <person name="Yeon J."/>
        </authorList>
    </citation>
    <scope>NUCLEOTIDE SEQUENCE [LARGE SCALE GENOMIC DNA]</scope>
    <source>
        <strain evidence="7 8">SBD 7-3</strain>
    </source>
</reference>
<dbReference type="HAMAP" id="MF_00156">
    <property type="entry name" value="PanB"/>
    <property type="match status" value="1"/>
</dbReference>
<evidence type="ECO:0000256" key="4">
    <source>
        <dbReference type="ARBA" id="ARBA00022679"/>
    </source>
</evidence>
<comment type="subcellular location">
    <subcellularLocation>
        <location evidence="5">Cytoplasm</location>
    </subcellularLocation>
</comment>
<dbReference type="PANTHER" id="PTHR20881:SF0">
    <property type="entry name" value="3-METHYL-2-OXOBUTANOATE HYDROXYMETHYLTRANSFERASE"/>
    <property type="match status" value="1"/>
</dbReference>
<keyword evidence="5" id="KW-0460">Magnesium</keyword>
<dbReference type="NCBIfam" id="NF001452">
    <property type="entry name" value="PRK00311.1"/>
    <property type="match status" value="1"/>
</dbReference>
<dbReference type="PANTHER" id="PTHR20881">
    <property type="entry name" value="3-METHYL-2-OXOBUTANOATE HYDROXYMETHYLTRANSFERASE"/>
    <property type="match status" value="1"/>
</dbReference>
<dbReference type="EC" id="2.1.2.11" evidence="5"/>
<feature type="binding site" evidence="5">
    <location>
        <position position="86"/>
    </location>
    <ligand>
        <name>3-methyl-2-oxobutanoate</name>
        <dbReference type="ChEBI" id="CHEBI:11851"/>
    </ligand>
</feature>
<dbReference type="PIRSF" id="PIRSF000388">
    <property type="entry name" value="Pantoate_hydroxy_MeTrfase"/>
    <property type="match status" value="1"/>
</dbReference>
<feature type="binding site" evidence="5">
    <location>
        <position position="118"/>
    </location>
    <ligand>
        <name>Mg(2+)</name>
        <dbReference type="ChEBI" id="CHEBI:18420"/>
    </ligand>
</feature>
<feature type="active site" description="Proton acceptor" evidence="5">
    <location>
        <position position="185"/>
    </location>
</feature>
<comment type="cofactor">
    <cofactor evidence="5">
        <name>Mg(2+)</name>
        <dbReference type="ChEBI" id="CHEBI:18420"/>
    </cofactor>
    <text evidence="5">Binds 1 Mg(2+) ion per subunit.</text>
</comment>
<feature type="binding site" evidence="5">
    <location>
        <begin position="47"/>
        <end position="48"/>
    </location>
    <ligand>
        <name>3-methyl-2-oxobutanoate</name>
        <dbReference type="ChEBI" id="CHEBI:11851"/>
    </ligand>
</feature>
<dbReference type="Proteomes" id="UP001303946">
    <property type="component" value="Chromosome"/>
</dbReference>
<evidence type="ECO:0000256" key="5">
    <source>
        <dbReference type="HAMAP-Rule" id="MF_00156"/>
    </source>
</evidence>
<accession>A0ABZ0D3E1</accession>
<evidence type="ECO:0000313" key="7">
    <source>
        <dbReference type="EMBL" id="WOB09762.1"/>
    </source>
</evidence>
<proteinExistence type="inferred from homology"/>
<feature type="binding site" evidence="5">
    <location>
        <position position="116"/>
    </location>
    <ligand>
        <name>3-methyl-2-oxobutanoate</name>
        <dbReference type="ChEBI" id="CHEBI:11851"/>
    </ligand>
</feature>
<feature type="binding site" evidence="5">
    <location>
        <position position="86"/>
    </location>
    <ligand>
        <name>Mg(2+)</name>
        <dbReference type="ChEBI" id="CHEBI:18420"/>
    </ligand>
</feature>
<evidence type="ECO:0000256" key="2">
    <source>
        <dbReference type="ARBA" id="ARBA00011424"/>
    </source>
</evidence>
<keyword evidence="4 5" id="KW-0808">Transferase</keyword>
<comment type="subunit">
    <text evidence="2 5">Homodecamer; pentamer of dimers.</text>
</comment>
<keyword evidence="5" id="KW-0963">Cytoplasm</keyword>
<dbReference type="InterPro" id="IPR015813">
    <property type="entry name" value="Pyrv/PenolPyrv_kinase-like_dom"/>
</dbReference>
<evidence type="ECO:0000256" key="1">
    <source>
        <dbReference type="ARBA" id="ARBA00008676"/>
    </source>
</evidence>
<dbReference type="InterPro" id="IPR040442">
    <property type="entry name" value="Pyrv_kinase-like_dom_sf"/>
</dbReference>
<comment type="function">
    <text evidence="5">Catalyzes the reversible reaction in which hydroxymethyl group from 5,10-methylenetetrahydrofolate is transferred onto alpha-ketoisovalerate to form ketopantoate.</text>
</comment>
<dbReference type="Pfam" id="PF02548">
    <property type="entry name" value="Pantoate_transf"/>
    <property type="match status" value="1"/>
</dbReference>